<evidence type="ECO:0000313" key="1">
    <source>
        <dbReference type="EMBL" id="WJZ97508.1"/>
    </source>
</evidence>
<dbReference type="EMBL" id="CP126657">
    <property type="protein sequence ID" value="WJZ97508.1"/>
    <property type="molecule type" value="Genomic_DNA"/>
</dbReference>
<sequence length="117" mass="13358">MIYATPASSPVQSSECHHMLLYSTLCNDRLHHETFSSITPAIGLSITSKSDSKIMDHSRVTDDFIESTLEFQRKILEHSSFGKKAHVPQAMDYLPRAPRCQRPERRLNVWCFGCSVF</sequence>
<dbReference type="Proteomes" id="UP001227230">
    <property type="component" value="Chromosome 10"/>
</dbReference>
<keyword evidence="2" id="KW-1185">Reference proteome</keyword>
<reference evidence="1 2" key="1">
    <citation type="journal article" date="2023" name="Hortic Res">
        <title>The complete reference genome for grapevine (Vitis vinifera L.) genetics and breeding.</title>
        <authorList>
            <person name="Shi X."/>
            <person name="Cao S."/>
            <person name="Wang X."/>
            <person name="Huang S."/>
            <person name="Wang Y."/>
            <person name="Liu Z."/>
            <person name="Liu W."/>
            <person name="Leng X."/>
            <person name="Peng Y."/>
            <person name="Wang N."/>
            <person name="Wang Y."/>
            <person name="Ma Z."/>
            <person name="Xu X."/>
            <person name="Zhang F."/>
            <person name="Xue H."/>
            <person name="Zhong H."/>
            <person name="Wang Y."/>
            <person name="Zhang K."/>
            <person name="Velt A."/>
            <person name="Avia K."/>
            <person name="Holtgrawe D."/>
            <person name="Grimplet J."/>
            <person name="Matus J.T."/>
            <person name="Ware D."/>
            <person name="Wu X."/>
            <person name="Wang H."/>
            <person name="Liu C."/>
            <person name="Fang Y."/>
            <person name="Rustenholz C."/>
            <person name="Cheng Z."/>
            <person name="Xiao H."/>
            <person name="Zhou Y."/>
        </authorList>
    </citation>
    <scope>NUCLEOTIDE SEQUENCE [LARGE SCALE GENOMIC DNA]</scope>
    <source>
        <strain evidence="2">cv. Pinot noir / PN40024</strain>
        <tissue evidence="1">Leaf</tissue>
    </source>
</reference>
<organism evidence="1 2">
    <name type="scientific">Vitis vinifera</name>
    <name type="common">Grape</name>
    <dbReference type="NCBI Taxonomy" id="29760"/>
    <lineage>
        <taxon>Eukaryota</taxon>
        <taxon>Viridiplantae</taxon>
        <taxon>Streptophyta</taxon>
        <taxon>Embryophyta</taxon>
        <taxon>Tracheophyta</taxon>
        <taxon>Spermatophyta</taxon>
        <taxon>Magnoliopsida</taxon>
        <taxon>eudicotyledons</taxon>
        <taxon>Gunneridae</taxon>
        <taxon>Pentapetalae</taxon>
        <taxon>rosids</taxon>
        <taxon>Vitales</taxon>
        <taxon>Vitaceae</taxon>
        <taxon>Viteae</taxon>
        <taxon>Vitis</taxon>
    </lineage>
</organism>
<proteinExistence type="predicted"/>
<gene>
    <name evidence="1" type="ORF">VitviT2T_016109</name>
</gene>
<protein>
    <submittedName>
        <fullName evidence="1">Uncharacterized protein</fullName>
    </submittedName>
</protein>
<evidence type="ECO:0000313" key="2">
    <source>
        <dbReference type="Proteomes" id="UP001227230"/>
    </source>
</evidence>
<name>A0ABY9CS38_VITVI</name>
<accession>A0ABY9CS38</accession>